<dbReference type="EMBL" id="PQXN01000051">
    <property type="protein sequence ID" value="TGO58791.1"/>
    <property type="molecule type" value="Genomic_DNA"/>
</dbReference>
<evidence type="ECO:0000313" key="1">
    <source>
        <dbReference type="EMBL" id="TGO58791.1"/>
    </source>
</evidence>
<organism evidence="1 2">
    <name type="scientific">Botryotinia convoluta</name>
    <dbReference type="NCBI Taxonomy" id="54673"/>
    <lineage>
        <taxon>Eukaryota</taxon>
        <taxon>Fungi</taxon>
        <taxon>Dikarya</taxon>
        <taxon>Ascomycota</taxon>
        <taxon>Pezizomycotina</taxon>
        <taxon>Leotiomycetes</taxon>
        <taxon>Helotiales</taxon>
        <taxon>Sclerotiniaceae</taxon>
        <taxon>Botryotinia</taxon>
    </lineage>
</organism>
<evidence type="ECO:0008006" key="3">
    <source>
        <dbReference type="Google" id="ProtNLM"/>
    </source>
</evidence>
<keyword evidence="2" id="KW-1185">Reference proteome</keyword>
<comment type="caution">
    <text evidence="1">The sequence shown here is derived from an EMBL/GenBank/DDBJ whole genome shotgun (WGS) entry which is preliminary data.</text>
</comment>
<accession>A0A4Z1IB08</accession>
<dbReference type="AlphaFoldDB" id="A0A4Z1IB08"/>
<proteinExistence type="predicted"/>
<dbReference type="Proteomes" id="UP000297527">
    <property type="component" value="Unassembled WGS sequence"/>
</dbReference>
<sequence length="330" mass="38042">MAKLDDLPQELKELILCAASDIATLKCLAHLSPLFHGVYTERLEYIFLTVLSTEIGPDILHEARMVARASTIERGPSWFSDVKQLLANYDKGIDKSFPLDITSAEFIYISRFLPALHYVTLAFSQVTLSHHPLTGEKMHPPSPNRFEIRRIQRSILRIEIFNILFSERNIVLLIVPIGSPLAKNSGISFCLDLNCGKLRKWQYDVVFRDCSVELRKWFALNEYCEEDPGDSMENAVARTEERESPYTGKEKPNLAWLWSVQQWNPAFDGGNWVSCYERRDCLRSWGYVMWDSSRLESLAIMNCKIQDMQPHRPKAIQEPLLTDRPKMNEG</sequence>
<gene>
    <name evidence="1" type="ORF">BCON_0051g00310</name>
</gene>
<reference evidence="1 2" key="1">
    <citation type="submission" date="2017-12" db="EMBL/GenBank/DDBJ databases">
        <title>Comparative genomics of Botrytis spp.</title>
        <authorList>
            <person name="Valero-Jimenez C.A."/>
            <person name="Tapia P."/>
            <person name="Veloso J."/>
            <person name="Silva-Moreno E."/>
            <person name="Staats M."/>
            <person name="Valdes J.H."/>
            <person name="Van Kan J.A.L."/>
        </authorList>
    </citation>
    <scope>NUCLEOTIDE SEQUENCE [LARGE SCALE GENOMIC DNA]</scope>
    <source>
        <strain evidence="1 2">MUCL11595</strain>
    </source>
</reference>
<protein>
    <recommendedName>
        <fullName evidence="3">F-box domain-containing protein</fullName>
    </recommendedName>
</protein>
<evidence type="ECO:0000313" key="2">
    <source>
        <dbReference type="Proteomes" id="UP000297527"/>
    </source>
</evidence>
<name>A0A4Z1IB08_9HELO</name>
<dbReference type="OrthoDB" id="5427059at2759"/>